<dbReference type="InterPro" id="IPR010562">
    <property type="entry name" value="Haemolymph_juvenile_hormone-bd"/>
</dbReference>
<dbReference type="FunFam" id="3.15.10.30:FF:000001">
    <property type="entry name" value="Takeout-like protein 1"/>
    <property type="match status" value="1"/>
</dbReference>
<dbReference type="Proteomes" id="UP000292052">
    <property type="component" value="Unassembled WGS sequence"/>
</dbReference>
<keyword evidence="1 4" id="KW-0732">Signal</keyword>
<dbReference type="PANTHER" id="PTHR11008:SF32">
    <property type="entry name" value="CIRCADIAN CLOCK-CONTROLLED PROTEIN DAYWAKE-RELATED"/>
    <property type="match status" value="1"/>
</dbReference>
<proteinExistence type="inferred from homology"/>
<comment type="similarity">
    <text evidence="3">Belongs to the TO family.</text>
</comment>
<accession>A0A482VWM9</accession>
<feature type="signal peptide" evidence="4">
    <location>
        <begin position="1"/>
        <end position="16"/>
    </location>
</feature>
<dbReference type="GO" id="GO:0007623">
    <property type="term" value="P:circadian rhythm"/>
    <property type="evidence" value="ECO:0007669"/>
    <property type="project" value="UniProtKB-ARBA"/>
</dbReference>
<sequence>MHRAGIFLFFVTLSASVKLPPTFKKCNRKQPDLRECVLAAAQHALPQLVKPFKELSLPSLDPLEVREVAIKSAAGSATVDQIFTDCKLSGFHKVQVDRFEFDFGGKTVAVALVFPRIDIGCEYRLNGTVLRLAVRGGGGSEVVLENFKIRGFAGYEEAGTGGKTHLKFVTSKFDIDSSFISFHFEGLFDGNKELEDNFNRVLNDNWREVFEDVKNDYVEAISQILLEILTNFFSKVSIEEAFDD</sequence>
<evidence type="ECO:0000256" key="4">
    <source>
        <dbReference type="SAM" id="SignalP"/>
    </source>
</evidence>
<dbReference type="Pfam" id="PF06585">
    <property type="entry name" value="JHBP"/>
    <property type="match status" value="1"/>
</dbReference>
<dbReference type="PANTHER" id="PTHR11008">
    <property type="entry name" value="PROTEIN TAKEOUT-LIKE PROTEIN"/>
    <property type="match status" value="1"/>
</dbReference>
<keyword evidence="6" id="KW-1185">Reference proteome</keyword>
<dbReference type="OrthoDB" id="8190514at2759"/>
<gene>
    <name evidence="5" type="ORF">BDFB_011055</name>
</gene>
<organism evidence="5 6">
    <name type="scientific">Asbolus verrucosus</name>
    <name type="common">Desert ironclad beetle</name>
    <dbReference type="NCBI Taxonomy" id="1661398"/>
    <lineage>
        <taxon>Eukaryota</taxon>
        <taxon>Metazoa</taxon>
        <taxon>Ecdysozoa</taxon>
        <taxon>Arthropoda</taxon>
        <taxon>Hexapoda</taxon>
        <taxon>Insecta</taxon>
        <taxon>Pterygota</taxon>
        <taxon>Neoptera</taxon>
        <taxon>Endopterygota</taxon>
        <taxon>Coleoptera</taxon>
        <taxon>Polyphaga</taxon>
        <taxon>Cucujiformia</taxon>
        <taxon>Tenebrionidae</taxon>
        <taxon>Pimeliinae</taxon>
        <taxon>Asbolus</taxon>
    </lineage>
</organism>
<dbReference type="EMBL" id="QDEB01054855">
    <property type="protein sequence ID" value="RZC37205.1"/>
    <property type="molecule type" value="Genomic_DNA"/>
</dbReference>
<keyword evidence="2" id="KW-0090">Biological rhythms</keyword>
<evidence type="ECO:0000256" key="1">
    <source>
        <dbReference type="ARBA" id="ARBA00022729"/>
    </source>
</evidence>
<name>A0A482VWM9_ASBVE</name>
<protein>
    <submittedName>
        <fullName evidence="5">JHBP domain containing protein</fullName>
    </submittedName>
</protein>
<evidence type="ECO:0000256" key="3">
    <source>
        <dbReference type="ARBA" id="ARBA00060902"/>
    </source>
</evidence>
<dbReference type="GO" id="GO:0005615">
    <property type="term" value="C:extracellular space"/>
    <property type="evidence" value="ECO:0007669"/>
    <property type="project" value="TreeGrafter"/>
</dbReference>
<comment type="caution">
    <text evidence="5">The sequence shown here is derived from an EMBL/GenBank/DDBJ whole genome shotgun (WGS) entry which is preliminary data.</text>
</comment>
<dbReference type="AlphaFoldDB" id="A0A482VWM9"/>
<reference evidence="5 6" key="1">
    <citation type="submission" date="2017-03" db="EMBL/GenBank/DDBJ databases">
        <title>Genome of the blue death feigning beetle - Asbolus verrucosus.</title>
        <authorList>
            <person name="Rider S.D."/>
        </authorList>
    </citation>
    <scope>NUCLEOTIDE SEQUENCE [LARGE SCALE GENOMIC DNA]</scope>
    <source>
        <strain evidence="5">Butters</strain>
        <tissue evidence="5">Head and leg muscle</tissue>
    </source>
</reference>
<dbReference type="Gene3D" id="3.15.10.30">
    <property type="entry name" value="Haemolymph juvenile hormone binding protein"/>
    <property type="match status" value="1"/>
</dbReference>
<evidence type="ECO:0000256" key="2">
    <source>
        <dbReference type="ARBA" id="ARBA00023108"/>
    </source>
</evidence>
<dbReference type="STRING" id="1661398.A0A482VWM9"/>
<dbReference type="SMART" id="SM00700">
    <property type="entry name" value="JHBP"/>
    <property type="match status" value="1"/>
</dbReference>
<evidence type="ECO:0000313" key="5">
    <source>
        <dbReference type="EMBL" id="RZC37205.1"/>
    </source>
</evidence>
<feature type="chain" id="PRO_5019762937" evidence="4">
    <location>
        <begin position="17"/>
        <end position="244"/>
    </location>
</feature>
<dbReference type="InterPro" id="IPR038606">
    <property type="entry name" value="To_sf"/>
</dbReference>
<evidence type="ECO:0000313" key="6">
    <source>
        <dbReference type="Proteomes" id="UP000292052"/>
    </source>
</evidence>